<comment type="caution">
    <text evidence="1">The sequence shown here is derived from an EMBL/GenBank/DDBJ whole genome shotgun (WGS) entry which is preliminary data.</text>
</comment>
<dbReference type="RefSeq" id="WP_046043470.1">
    <property type="nucleotide sequence ID" value="NZ_LACC01000040.1"/>
</dbReference>
<accession>A0A0F4T3D1</accession>
<dbReference type="AlphaFoldDB" id="A0A0F4T3D1"/>
<dbReference type="Proteomes" id="UP000033588">
    <property type="component" value="Unassembled WGS sequence"/>
</dbReference>
<name>A0A0F4T3D1_PSEFL</name>
<dbReference type="PATRIC" id="fig|294.132.peg.4761"/>
<protein>
    <recommendedName>
        <fullName evidence="3">Secretion system X translation initiation factor</fullName>
    </recommendedName>
</protein>
<sequence>MNTKRVVGWVAFFGVAAALAWLPEYFNQADDSDPAVVTVATVATPTKGKTPVASTAASSAAAVVPIKDLSPAGDLFAARSWIAAPAPGTVTEQSVVVTPVVQVPTAPPMPFQFVGRLDDRSDLQVFLQSGEKIYVVRKGDVIDETWRIERISDEELSLVYLPLHLAQTLSVGSTE</sequence>
<organism evidence="1 2">
    <name type="scientific">Pseudomonas fluorescens</name>
    <dbReference type="NCBI Taxonomy" id="294"/>
    <lineage>
        <taxon>Bacteria</taxon>
        <taxon>Pseudomonadati</taxon>
        <taxon>Pseudomonadota</taxon>
        <taxon>Gammaproteobacteria</taxon>
        <taxon>Pseudomonadales</taxon>
        <taxon>Pseudomonadaceae</taxon>
        <taxon>Pseudomonas</taxon>
    </lineage>
</organism>
<dbReference type="OrthoDB" id="7025335at2"/>
<evidence type="ECO:0008006" key="3">
    <source>
        <dbReference type="Google" id="ProtNLM"/>
    </source>
</evidence>
<reference evidence="1 2" key="1">
    <citation type="submission" date="2015-03" db="EMBL/GenBank/DDBJ databases">
        <title>Comparative genomics of Pseudomonas insights into diversity of traits involved in vanlence and defense.</title>
        <authorList>
            <person name="Qin Y."/>
        </authorList>
    </citation>
    <scope>NUCLEOTIDE SEQUENCE [LARGE SCALE GENOMIC DNA]</scope>
    <source>
        <strain evidence="1 2">C8</strain>
    </source>
</reference>
<evidence type="ECO:0000313" key="2">
    <source>
        <dbReference type="Proteomes" id="UP000033588"/>
    </source>
</evidence>
<proteinExistence type="predicted"/>
<dbReference type="EMBL" id="LACC01000040">
    <property type="protein sequence ID" value="KJZ38485.1"/>
    <property type="molecule type" value="Genomic_DNA"/>
</dbReference>
<gene>
    <name evidence="1" type="ORF">VC35_25940</name>
</gene>
<evidence type="ECO:0000313" key="1">
    <source>
        <dbReference type="EMBL" id="KJZ38485.1"/>
    </source>
</evidence>